<protein>
    <recommendedName>
        <fullName evidence="3">SH3 domain-containing protein</fullName>
    </recommendedName>
</protein>
<keyword evidence="2" id="KW-1185">Reference proteome</keyword>
<reference evidence="1" key="2">
    <citation type="submission" date="2020-09" db="EMBL/GenBank/DDBJ databases">
        <authorList>
            <person name="Sun Q."/>
            <person name="Zhou Y."/>
        </authorList>
    </citation>
    <scope>NUCLEOTIDE SEQUENCE</scope>
    <source>
        <strain evidence="1">CGMCC 1.15330</strain>
    </source>
</reference>
<reference evidence="1" key="1">
    <citation type="journal article" date="2014" name="Int. J. Syst. Evol. Microbiol.">
        <title>Complete genome sequence of Corynebacterium casei LMG S-19264T (=DSM 44701T), isolated from a smear-ripened cheese.</title>
        <authorList>
            <consortium name="US DOE Joint Genome Institute (JGI-PGF)"/>
            <person name="Walter F."/>
            <person name="Albersmeier A."/>
            <person name="Kalinowski J."/>
            <person name="Ruckert C."/>
        </authorList>
    </citation>
    <scope>NUCLEOTIDE SEQUENCE</scope>
    <source>
        <strain evidence="1">CGMCC 1.15330</strain>
    </source>
</reference>
<dbReference type="RefSeq" id="WP_229664540.1">
    <property type="nucleotide sequence ID" value="NZ_BMIH01000003.1"/>
</dbReference>
<dbReference type="EMBL" id="BMIH01000003">
    <property type="protein sequence ID" value="GGB32970.1"/>
    <property type="molecule type" value="Genomic_DNA"/>
</dbReference>
<dbReference type="Proteomes" id="UP000623067">
    <property type="component" value="Unassembled WGS sequence"/>
</dbReference>
<proteinExistence type="predicted"/>
<organism evidence="1 2">
    <name type="scientific">Sphingomonas metalli</name>
    <dbReference type="NCBI Taxonomy" id="1779358"/>
    <lineage>
        <taxon>Bacteria</taxon>
        <taxon>Pseudomonadati</taxon>
        <taxon>Pseudomonadota</taxon>
        <taxon>Alphaproteobacteria</taxon>
        <taxon>Sphingomonadales</taxon>
        <taxon>Sphingomonadaceae</taxon>
        <taxon>Sphingomonas</taxon>
    </lineage>
</organism>
<comment type="caution">
    <text evidence="1">The sequence shown here is derived from an EMBL/GenBank/DDBJ whole genome shotgun (WGS) entry which is preliminary data.</text>
</comment>
<name>A0A916T5Z0_9SPHN</name>
<sequence>MDIDPRTQAVRPDLADVRLADQVFAPHYAAPVVRRLSVDSALRADRGPEGEVLAELGAGDPFELLDVTGGIAWGTAPGVGLVGYLPAAALEPAA</sequence>
<accession>A0A916T5Z0</accession>
<gene>
    <name evidence="1" type="ORF">GCM10011380_23020</name>
</gene>
<dbReference type="AlphaFoldDB" id="A0A916T5Z0"/>
<evidence type="ECO:0008006" key="3">
    <source>
        <dbReference type="Google" id="ProtNLM"/>
    </source>
</evidence>
<evidence type="ECO:0000313" key="2">
    <source>
        <dbReference type="Proteomes" id="UP000623067"/>
    </source>
</evidence>
<evidence type="ECO:0000313" key="1">
    <source>
        <dbReference type="EMBL" id="GGB32970.1"/>
    </source>
</evidence>